<keyword evidence="3" id="KW-1185">Reference proteome</keyword>
<evidence type="ECO:0000313" key="2">
    <source>
        <dbReference type="EMBL" id="KAL2813169.1"/>
    </source>
</evidence>
<dbReference type="EMBL" id="JBFXLT010000042">
    <property type="protein sequence ID" value="KAL2813169.1"/>
    <property type="molecule type" value="Genomic_DNA"/>
</dbReference>
<sequence length="109" mass="12792">MLQSRNSVLMIFKDISKATMNVFVLPATLDRHQAQNLCCKWPCRKFAVLSSVSMIEYIVYILYLTFEVAGLKKTKDTCEQILLKPSIFCRNHWKMNKHRVMTKKCDVYP</sequence>
<keyword evidence="1" id="KW-1133">Transmembrane helix</keyword>
<accession>A0ABR4HCH2</accession>
<reference evidence="2 3" key="1">
    <citation type="submission" date="2024-07" db="EMBL/GenBank/DDBJ databases">
        <title>Section-level genome sequencing and comparative genomics of Aspergillus sections Usti and Cavernicolus.</title>
        <authorList>
            <consortium name="Lawrence Berkeley National Laboratory"/>
            <person name="Nybo J.L."/>
            <person name="Vesth T.C."/>
            <person name="Theobald S."/>
            <person name="Frisvad J.C."/>
            <person name="Larsen T.O."/>
            <person name="Kjaerboelling I."/>
            <person name="Rothschild-Mancinelli K."/>
            <person name="Lyhne E.K."/>
            <person name="Kogle M.E."/>
            <person name="Barry K."/>
            <person name="Clum A."/>
            <person name="Na H."/>
            <person name="Ledsgaard L."/>
            <person name="Lin J."/>
            <person name="Lipzen A."/>
            <person name="Kuo A."/>
            <person name="Riley R."/>
            <person name="Mondo S."/>
            <person name="Labutti K."/>
            <person name="Haridas S."/>
            <person name="Pangalinan J."/>
            <person name="Salamov A.A."/>
            <person name="Simmons B.A."/>
            <person name="Magnuson J.K."/>
            <person name="Chen J."/>
            <person name="Drula E."/>
            <person name="Henrissat B."/>
            <person name="Wiebenga A."/>
            <person name="Lubbers R.J."/>
            <person name="Gomes A.C."/>
            <person name="Makela M.R."/>
            <person name="Stajich J."/>
            <person name="Grigoriev I.V."/>
            <person name="Mortensen U.H."/>
            <person name="De Vries R.P."/>
            <person name="Baker S.E."/>
            <person name="Andersen M.R."/>
        </authorList>
    </citation>
    <scope>NUCLEOTIDE SEQUENCE [LARGE SCALE GENOMIC DNA]</scope>
    <source>
        <strain evidence="2 3">CBS 588.65</strain>
    </source>
</reference>
<keyword evidence="1" id="KW-0472">Membrane</keyword>
<protein>
    <submittedName>
        <fullName evidence="2">Uncharacterized protein</fullName>
    </submittedName>
</protein>
<comment type="caution">
    <text evidence="2">The sequence shown here is derived from an EMBL/GenBank/DDBJ whole genome shotgun (WGS) entry which is preliminary data.</text>
</comment>
<proteinExistence type="predicted"/>
<organism evidence="2 3">
    <name type="scientific">Aspergillus granulosus</name>
    <dbReference type="NCBI Taxonomy" id="176169"/>
    <lineage>
        <taxon>Eukaryota</taxon>
        <taxon>Fungi</taxon>
        <taxon>Dikarya</taxon>
        <taxon>Ascomycota</taxon>
        <taxon>Pezizomycotina</taxon>
        <taxon>Eurotiomycetes</taxon>
        <taxon>Eurotiomycetidae</taxon>
        <taxon>Eurotiales</taxon>
        <taxon>Aspergillaceae</taxon>
        <taxon>Aspergillus</taxon>
        <taxon>Aspergillus subgen. Nidulantes</taxon>
    </lineage>
</organism>
<evidence type="ECO:0000313" key="3">
    <source>
        <dbReference type="Proteomes" id="UP001610334"/>
    </source>
</evidence>
<dbReference type="Proteomes" id="UP001610334">
    <property type="component" value="Unassembled WGS sequence"/>
</dbReference>
<feature type="transmembrane region" description="Helical" evidence="1">
    <location>
        <begin position="46"/>
        <end position="66"/>
    </location>
</feature>
<evidence type="ECO:0000256" key="1">
    <source>
        <dbReference type="SAM" id="Phobius"/>
    </source>
</evidence>
<keyword evidence="1" id="KW-0812">Transmembrane</keyword>
<name>A0ABR4HCH2_9EURO</name>
<gene>
    <name evidence="2" type="ORF">BJX63DRAFT_232852</name>
</gene>